<name>A0AAU7JD40_9HYPH</name>
<dbReference type="AlphaFoldDB" id="A0AAU7JD40"/>
<sequence>MPVGMFGAGLTMGPEFRFSPLNAAHVGPAFPLLCTVAPRMTMPEWRMLCGHFSGGSSRGYVLKRDAYVRGLCLAYVEHSPAHGAILRVPVFVVASLFEQAQAAGFMIRSLLDVCQSDGLAWLRIETASEDQQTCNLLHRLDPARVDQHVAFSFPASSHADAAEG</sequence>
<protein>
    <submittedName>
        <fullName evidence="1">Uncharacterized protein</fullName>
    </submittedName>
</protein>
<dbReference type="RefSeq" id="WP_406854980.1">
    <property type="nucleotide sequence ID" value="NZ_CP157484.1"/>
</dbReference>
<proteinExistence type="predicted"/>
<organism evidence="1">
    <name type="scientific">Alsobacter sp. KACC 23698</name>
    <dbReference type="NCBI Taxonomy" id="3149229"/>
    <lineage>
        <taxon>Bacteria</taxon>
        <taxon>Pseudomonadati</taxon>
        <taxon>Pseudomonadota</taxon>
        <taxon>Alphaproteobacteria</taxon>
        <taxon>Hyphomicrobiales</taxon>
        <taxon>Alsobacteraceae</taxon>
        <taxon>Alsobacter</taxon>
    </lineage>
</organism>
<gene>
    <name evidence="1" type="ORF">ABEG18_20865</name>
</gene>
<evidence type="ECO:0000313" key="1">
    <source>
        <dbReference type="EMBL" id="XBO38142.1"/>
    </source>
</evidence>
<dbReference type="EMBL" id="CP157484">
    <property type="protein sequence ID" value="XBO38142.1"/>
    <property type="molecule type" value="Genomic_DNA"/>
</dbReference>
<accession>A0AAU7JD40</accession>
<reference evidence="1" key="1">
    <citation type="submission" date="2024-05" db="EMBL/GenBank/DDBJ databases">
        <authorList>
            <person name="Kim S."/>
            <person name="Heo J."/>
            <person name="Choi H."/>
            <person name="Choi Y."/>
            <person name="Kwon S.-W."/>
            <person name="Kim Y."/>
        </authorList>
    </citation>
    <scope>NUCLEOTIDE SEQUENCE</scope>
    <source>
        <strain evidence="1">KACC 23698</strain>
    </source>
</reference>